<name>A0ACB9FEX4_ARCLA</name>
<protein>
    <submittedName>
        <fullName evidence="1">Uncharacterized protein</fullName>
    </submittedName>
</protein>
<evidence type="ECO:0000313" key="1">
    <source>
        <dbReference type="EMBL" id="KAI3769411.1"/>
    </source>
</evidence>
<sequence length="632" mass="70567">MSSSILPLTSACTQTPSPTSTNITFLNSSTFISNSKPFSQQSSKNNHKNHHVNNFKLSCNITPPNNDTNNNQKPLIIPEPQTLILPNLDRRNLLIGAGLYTTVNFTNSIPSALAEPITSPNISSSCKTAAMGIGNMKDAVRTRACCPPGKDKPIKTFVFPKEKTVKMRWPAHRGTPENIEKYKKAIQAMRDLPDDHPHSFIQQAKIHCAYCNGGYTQVENGFPDIDIQIHNSWLFFPFHRWYLYFYERILGKLINDPTFALPYWNWDNPTGMTIPSIFEEGGKGTKDNPNSLFDAYRDGNHLPPTIVDLNFSGESDASCLEQIGINLSTMYRQMVSSATSDTLFFGGKYVAGDPPVANGAKSIGSIEAGCHTAVHRWVGDSRMPNNEDMGNFYSAGYDPLFYVHHTNVDRMWKIWKDLGIPGHSEPTSSDWLNASYVFYDENEELVRVYNKDSVKIEDLKYGYERSEIPWLKGRPVPRSKNSKIALKSIGKVKKVQDVKFPVKLDKVVEVLVKRPAVNRSSGDKEKATEVLLINGILFDGEAFVKFDVFVNDKEDGRPSLPSDSEFAGSFSQVPHSDMNKMLMSSAAKFGISELLEDTEAEGDEFVLVKLVPRAGCDDLSISEIKIELVPIV</sequence>
<organism evidence="1 2">
    <name type="scientific">Arctium lappa</name>
    <name type="common">Greater burdock</name>
    <name type="synonym">Lappa major</name>
    <dbReference type="NCBI Taxonomy" id="4217"/>
    <lineage>
        <taxon>Eukaryota</taxon>
        <taxon>Viridiplantae</taxon>
        <taxon>Streptophyta</taxon>
        <taxon>Embryophyta</taxon>
        <taxon>Tracheophyta</taxon>
        <taxon>Spermatophyta</taxon>
        <taxon>Magnoliopsida</taxon>
        <taxon>eudicotyledons</taxon>
        <taxon>Gunneridae</taxon>
        <taxon>Pentapetalae</taxon>
        <taxon>asterids</taxon>
        <taxon>campanulids</taxon>
        <taxon>Asterales</taxon>
        <taxon>Asteraceae</taxon>
        <taxon>Carduoideae</taxon>
        <taxon>Cardueae</taxon>
        <taxon>Arctiinae</taxon>
        <taxon>Arctium</taxon>
    </lineage>
</organism>
<reference evidence="2" key="1">
    <citation type="journal article" date="2022" name="Mol. Ecol. Resour.">
        <title>The genomes of chicory, endive, great burdock and yacon provide insights into Asteraceae palaeo-polyploidization history and plant inulin production.</title>
        <authorList>
            <person name="Fan W."/>
            <person name="Wang S."/>
            <person name="Wang H."/>
            <person name="Wang A."/>
            <person name="Jiang F."/>
            <person name="Liu H."/>
            <person name="Zhao H."/>
            <person name="Xu D."/>
            <person name="Zhang Y."/>
        </authorList>
    </citation>
    <scope>NUCLEOTIDE SEQUENCE [LARGE SCALE GENOMIC DNA]</scope>
    <source>
        <strain evidence="2">cv. Niubang</strain>
    </source>
</reference>
<dbReference type="EMBL" id="CM042047">
    <property type="protein sequence ID" value="KAI3769411.1"/>
    <property type="molecule type" value="Genomic_DNA"/>
</dbReference>
<reference evidence="1 2" key="2">
    <citation type="journal article" date="2022" name="Mol. Ecol. Resour.">
        <title>The genomes of chicory, endive, great burdock and yacon provide insights into Asteraceae paleo-polyploidization history and plant inulin production.</title>
        <authorList>
            <person name="Fan W."/>
            <person name="Wang S."/>
            <person name="Wang H."/>
            <person name="Wang A."/>
            <person name="Jiang F."/>
            <person name="Liu H."/>
            <person name="Zhao H."/>
            <person name="Xu D."/>
            <person name="Zhang Y."/>
        </authorList>
    </citation>
    <scope>NUCLEOTIDE SEQUENCE [LARGE SCALE GENOMIC DNA]</scope>
    <source>
        <strain evidence="2">cv. Niubang</strain>
    </source>
</reference>
<comment type="caution">
    <text evidence="1">The sequence shown here is derived from an EMBL/GenBank/DDBJ whole genome shotgun (WGS) entry which is preliminary data.</text>
</comment>
<keyword evidence="2" id="KW-1185">Reference proteome</keyword>
<dbReference type="Proteomes" id="UP001055879">
    <property type="component" value="Linkage Group LG01"/>
</dbReference>
<proteinExistence type="predicted"/>
<accession>A0ACB9FEX4</accession>
<evidence type="ECO:0000313" key="2">
    <source>
        <dbReference type="Proteomes" id="UP001055879"/>
    </source>
</evidence>
<gene>
    <name evidence="1" type="ORF">L6452_00513</name>
</gene>